<organism evidence="2 3">
    <name type="scientific">Hydnomerulius pinastri MD-312</name>
    <dbReference type="NCBI Taxonomy" id="994086"/>
    <lineage>
        <taxon>Eukaryota</taxon>
        <taxon>Fungi</taxon>
        <taxon>Dikarya</taxon>
        <taxon>Basidiomycota</taxon>
        <taxon>Agaricomycotina</taxon>
        <taxon>Agaricomycetes</taxon>
        <taxon>Agaricomycetidae</taxon>
        <taxon>Boletales</taxon>
        <taxon>Boletales incertae sedis</taxon>
        <taxon>Leucogyrophana</taxon>
    </lineage>
</organism>
<name>A0A0C9WDE9_9AGAM</name>
<dbReference type="AlphaFoldDB" id="A0A0C9WDE9"/>
<gene>
    <name evidence="2" type="ORF">HYDPIDRAFT_114531</name>
</gene>
<feature type="signal peptide" evidence="1">
    <location>
        <begin position="1"/>
        <end position="22"/>
    </location>
</feature>
<dbReference type="EMBL" id="KN839855">
    <property type="protein sequence ID" value="KIJ62427.1"/>
    <property type="molecule type" value="Genomic_DNA"/>
</dbReference>
<evidence type="ECO:0000256" key="1">
    <source>
        <dbReference type="SAM" id="SignalP"/>
    </source>
</evidence>
<protein>
    <recommendedName>
        <fullName evidence="4">Secreted protein</fullName>
    </recommendedName>
</protein>
<accession>A0A0C9WDE9</accession>
<evidence type="ECO:0000313" key="2">
    <source>
        <dbReference type="EMBL" id="KIJ62427.1"/>
    </source>
</evidence>
<feature type="chain" id="PRO_5002205891" description="Secreted protein" evidence="1">
    <location>
        <begin position="23"/>
        <end position="92"/>
    </location>
</feature>
<reference evidence="2 3" key="1">
    <citation type="submission" date="2014-04" db="EMBL/GenBank/DDBJ databases">
        <title>Evolutionary Origins and Diversification of the Mycorrhizal Mutualists.</title>
        <authorList>
            <consortium name="DOE Joint Genome Institute"/>
            <consortium name="Mycorrhizal Genomics Consortium"/>
            <person name="Kohler A."/>
            <person name="Kuo A."/>
            <person name="Nagy L.G."/>
            <person name="Floudas D."/>
            <person name="Copeland A."/>
            <person name="Barry K.W."/>
            <person name="Cichocki N."/>
            <person name="Veneault-Fourrey C."/>
            <person name="LaButti K."/>
            <person name="Lindquist E.A."/>
            <person name="Lipzen A."/>
            <person name="Lundell T."/>
            <person name="Morin E."/>
            <person name="Murat C."/>
            <person name="Riley R."/>
            <person name="Ohm R."/>
            <person name="Sun H."/>
            <person name="Tunlid A."/>
            <person name="Henrissat B."/>
            <person name="Grigoriev I.V."/>
            <person name="Hibbett D.S."/>
            <person name="Martin F."/>
        </authorList>
    </citation>
    <scope>NUCLEOTIDE SEQUENCE [LARGE SCALE GENOMIC DNA]</scope>
    <source>
        <strain evidence="2 3">MD-312</strain>
    </source>
</reference>
<sequence>MVGTVPVLPSVLLLFVPPGLLPTDPLSLPHTLILTLPLQTKSAYEVAGVVGTKDDGTEDLGAAAMWAAHGHQDVDLDGVCVNGDEGRGRMWR</sequence>
<evidence type="ECO:0008006" key="4">
    <source>
        <dbReference type="Google" id="ProtNLM"/>
    </source>
</evidence>
<keyword evidence="3" id="KW-1185">Reference proteome</keyword>
<dbReference type="Proteomes" id="UP000053820">
    <property type="component" value="Unassembled WGS sequence"/>
</dbReference>
<dbReference type="OrthoDB" id="202203at2759"/>
<proteinExistence type="predicted"/>
<keyword evidence="1" id="KW-0732">Signal</keyword>
<evidence type="ECO:0000313" key="3">
    <source>
        <dbReference type="Proteomes" id="UP000053820"/>
    </source>
</evidence>
<dbReference type="HOGENOM" id="CLU_2413533_0_0_1"/>